<evidence type="ECO:0000256" key="3">
    <source>
        <dbReference type="SAM" id="MobiDB-lite"/>
    </source>
</evidence>
<feature type="region of interest" description="Disordered" evidence="3">
    <location>
        <begin position="1"/>
        <end position="24"/>
    </location>
</feature>
<dbReference type="AlphaFoldDB" id="A0A0C9RQ19"/>
<gene>
    <name evidence="4" type="primary">Bloc1s1_0</name>
    <name evidence="4" type="ORF">g.18813</name>
</gene>
<organism evidence="4">
    <name type="scientific">Fopius arisanus</name>
    <dbReference type="NCBI Taxonomy" id="64838"/>
    <lineage>
        <taxon>Eukaryota</taxon>
        <taxon>Metazoa</taxon>
        <taxon>Ecdysozoa</taxon>
        <taxon>Arthropoda</taxon>
        <taxon>Hexapoda</taxon>
        <taxon>Insecta</taxon>
        <taxon>Pterygota</taxon>
        <taxon>Neoptera</taxon>
        <taxon>Endopterygota</taxon>
        <taxon>Hymenoptera</taxon>
        <taxon>Apocrita</taxon>
        <taxon>Ichneumonoidea</taxon>
        <taxon>Braconidae</taxon>
        <taxon>Opiinae</taxon>
        <taxon>Fopius</taxon>
    </lineage>
</organism>
<dbReference type="PANTHER" id="PTHR13073">
    <property type="entry name" value="BLOC-1 COMPLEX SUBUNIT 1"/>
    <property type="match status" value="1"/>
</dbReference>
<proteinExistence type="inferred from homology"/>
<dbReference type="Pfam" id="PF06320">
    <property type="entry name" value="GCN5L1"/>
    <property type="match status" value="1"/>
</dbReference>
<evidence type="ECO:0000313" key="4">
    <source>
        <dbReference type="EMBL" id="JAG79033.1"/>
    </source>
</evidence>
<protein>
    <recommendedName>
        <fullName evidence="2">Biogenesis of lysosome-related organelles complex 1 subunit 1</fullName>
    </recommendedName>
</protein>
<evidence type="ECO:0000256" key="1">
    <source>
        <dbReference type="ARBA" id="ARBA00007133"/>
    </source>
</evidence>
<name>A0A0C9RQ19_9HYME</name>
<evidence type="ECO:0000256" key="2">
    <source>
        <dbReference type="ARBA" id="ARBA00019577"/>
    </source>
</evidence>
<dbReference type="GO" id="GO:0031083">
    <property type="term" value="C:BLOC-1 complex"/>
    <property type="evidence" value="ECO:0007669"/>
    <property type="project" value="InterPro"/>
</dbReference>
<comment type="similarity">
    <text evidence="1">Belongs to the BLOC1S1 family.</text>
</comment>
<reference evidence="4" key="1">
    <citation type="submission" date="2015-01" db="EMBL/GenBank/DDBJ databases">
        <title>Transcriptome Assembly of Fopius arisanus.</title>
        <authorList>
            <person name="Geib S."/>
        </authorList>
    </citation>
    <scope>NUCLEOTIDE SEQUENCE</scope>
</reference>
<dbReference type="PANTHER" id="PTHR13073:SF0">
    <property type="entry name" value="BIOGENESIS OF LYSOSOME-RELATED ORGANELLES COMPLEX 1 SUBUNIT 1"/>
    <property type="match status" value="1"/>
</dbReference>
<accession>A0A0C9RQ19</accession>
<dbReference type="GO" id="GO:0016197">
    <property type="term" value="P:endosomal transport"/>
    <property type="evidence" value="ECO:0007669"/>
    <property type="project" value="TreeGrafter"/>
</dbReference>
<dbReference type="InterPro" id="IPR009395">
    <property type="entry name" value="BLOC1S1"/>
</dbReference>
<dbReference type="EMBL" id="GBYB01009266">
    <property type="protein sequence ID" value="JAG79033.1"/>
    <property type="molecule type" value="Transcribed_RNA"/>
</dbReference>
<sequence length="160" mass="18338">MLSSIVKEHQSKQHARKELQEQKRKEAIQAANNLTQALVDHLNVGVAQAYLNQKKLDAEAKQLQQSATTFAKQTHSWLTLVESFSSALKEIGDAENWARSIEGDMRTIATALEYSYKGHCNFYTCFPFFNHKLNHFLKNNNINNLLIFFSSNSRSPWTHP</sequence>